<proteinExistence type="predicted"/>
<evidence type="ECO:0000313" key="2">
    <source>
        <dbReference type="EMBL" id="GAA1986127.1"/>
    </source>
</evidence>
<organism evidence="2 3">
    <name type="scientific">Microbacterium pumilum</name>
    <dbReference type="NCBI Taxonomy" id="344165"/>
    <lineage>
        <taxon>Bacteria</taxon>
        <taxon>Bacillati</taxon>
        <taxon>Actinomycetota</taxon>
        <taxon>Actinomycetes</taxon>
        <taxon>Micrococcales</taxon>
        <taxon>Microbacteriaceae</taxon>
        <taxon>Microbacterium</taxon>
    </lineage>
</organism>
<dbReference type="Proteomes" id="UP001500326">
    <property type="component" value="Unassembled WGS sequence"/>
</dbReference>
<protein>
    <submittedName>
        <fullName evidence="2">Uncharacterized protein</fullName>
    </submittedName>
</protein>
<comment type="caution">
    <text evidence="2">The sequence shown here is derived from an EMBL/GenBank/DDBJ whole genome shotgun (WGS) entry which is preliminary data.</text>
</comment>
<feature type="region of interest" description="Disordered" evidence="1">
    <location>
        <begin position="1"/>
        <end position="22"/>
    </location>
</feature>
<evidence type="ECO:0000313" key="3">
    <source>
        <dbReference type="Proteomes" id="UP001500326"/>
    </source>
</evidence>
<sequence length="61" mass="6553">MESDRRGEPHDQEHDTDDERDHIHTLTVPALGFEFAVTCDRGGQGTASASRRCAAGAARSG</sequence>
<gene>
    <name evidence="2" type="ORF">GCM10009777_20240</name>
</gene>
<accession>A0ABN2SG41</accession>
<dbReference type="EMBL" id="BAAAOH010000001">
    <property type="protein sequence ID" value="GAA1986127.1"/>
    <property type="molecule type" value="Genomic_DNA"/>
</dbReference>
<evidence type="ECO:0000256" key="1">
    <source>
        <dbReference type="SAM" id="MobiDB-lite"/>
    </source>
</evidence>
<keyword evidence="3" id="KW-1185">Reference proteome</keyword>
<reference evidence="2 3" key="1">
    <citation type="journal article" date="2019" name="Int. J. Syst. Evol. Microbiol.">
        <title>The Global Catalogue of Microorganisms (GCM) 10K type strain sequencing project: providing services to taxonomists for standard genome sequencing and annotation.</title>
        <authorList>
            <consortium name="The Broad Institute Genomics Platform"/>
            <consortium name="The Broad Institute Genome Sequencing Center for Infectious Disease"/>
            <person name="Wu L."/>
            <person name="Ma J."/>
        </authorList>
    </citation>
    <scope>NUCLEOTIDE SEQUENCE [LARGE SCALE GENOMIC DNA]</scope>
    <source>
        <strain evidence="2 3">JCM 14902</strain>
    </source>
</reference>
<name>A0ABN2SG41_9MICO</name>